<evidence type="ECO:0008006" key="5">
    <source>
        <dbReference type="Google" id="ProtNLM"/>
    </source>
</evidence>
<feature type="transmembrane region" description="Helical" evidence="2">
    <location>
        <begin position="37"/>
        <end position="59"/>
    </location>
</feature>
<sequence length="127" mass="14499">MFRLIWAASVHTRYFLRRYMPTNILLDVIRTRRGLKWGMPVMLLAIPYLYVAGILTVVIRDGGPGWLNLLVILAIWNALKMIWIGPISLVLLVRARLRELSERRASWTPTSSTDESLNFADAPLGAH</sequence>
<feature type="transmembrane region" description="Helical" evidence="2">
    <location>
        <begin position="65"/>
        <end position="93"/>
    </location>
</feature>
<comment type="caution">
    <text evidence="3">The sequence shown here is derived from an EMBL/GenBank/DDBJ whole genome shotgun (WGS) entry which is preliminary data.</text>
</comment>
<dbReference type="EMBL" id="SLXQ01000001">
    <property type="protein sequence ID" value="TCP57555.1"/>
    <property type="molecule type" value="Genomic_DNA"/>
</dbReference>
<keyword evidence="2" id="KW-1133">Transmembrane helix</keyword>
<reference evidence="3 4" key="1">
    <citation type="submission" date="2019-03" db="EMBL/GenBank/DDBJ databases">
        <title>Genomic Encyclopedia of Type Strains, Phase IV (KMG-IV): sequencing the most valuable type-strain genomes for metagenomic binning, comparative biology and taxonomic classification.</title>
        <authorList>
            <person name="Goeker M."/>
        </authorList>
    </citation>
    <scope>NUCLEOTIDE SEQUENCE [LARGE SCALE GENOMIC DNA]</scope>
    <source>
        <strain evidence="3 4">DSM 45765</strain>
    </source>
</reference>
<gene>
    <name evidence="3" type="ORF">EV191_1011512</name>
</gene>
<dbReference type="Proteomes" id="UP000294911">
    <property type="component" value="Unassembled WGS sequence"/>
</dbReference>
<accession>A0A4R2RDR9</accession>
<dbReference type="AlphaFoldDB" id="A0A4R2RDR9"/>
<dbReference type="RefSeq" id="WP_207894410.1">
    <property type="nucleotide sequence ID" value="NZ_SLXQ01000001.1"/>
</dbReference>
<keyword evidence="4" id="KW-1185">Reference proteome</keyword>
<feature type="region of interest" description="Disordered" evidence="1">
    <location>
        <begin position="108"/>
        <end position="127"/>
    </location>
</feature>
<keyword evidence="2" id="KW-0472">Membrane</keyword>
<evidence type="ECO:0000256" key="2">
    <source>
        <dbReference type="SAM" id="Phobius"/>
    </source>
</evidence>
<evidence type="ECO:0000313" key="4">
    <source>
        <dbReference type="Proteomes" id="UP000294911"/>
    </source>
</evidence>
<name>A0A4R2RDR9_9PSEU</name>
<evidence type="ECO:0000313" key="3">
    <source>
        <dbReference type="EMBL" id="TCP57555.1"/>
    </source>
</evidence>
<keyword evidence="2" id="KW-0812">Transmembrane</keyword>
<protein>
    <recommendedName>
        <fullName evidence="5">Sulfate permease</fullName>
    </recommendedName>
</protein>
<organism evidence="3 4">
    <name type="scientific">Tamaricihabitans halophyticus</name>
    <dbReference type="NCBI Taxonomy" id="1262583"/>
    <lineage>
        <taxon>Bacteria</taxon>
        <taxon>Bacillati</taxon>
        <taxon>Actinomycetota</taxon>
        <taxon>Actinomycetes</taxon>
        <taxon>Pseudonocardiales</taxon>
        <taxon>Pseudonocardiaceae</taxon>
        <taxon>Tamaricihabitans</taxon>
    </lineage>
</organism>
<evidence type="ECO:0000256" key="1">
    <source>
        <dbReference type="SAM" id="MobiDB-lite"/>
    </source>
</evidence>
<proteinExistence type="predicted"/>